<dbReference type="GO" id="GO:0005737">
    <property type="term" value="C:cytoplasm"/>
    <property type="evidence" value="ECO:0007669"/>
    <property type="project" value="TreeGrafter"/>
</dbReference>
<keyword evidence="4 6" id="KW-0479">Metal-binding</keyword>
<evidence type="ECO:0000256" key="2">
    <source>
        <dbReference type="ARBA" id="ARBA00011738"/>
    </source>
</evidence>
<comment type="caution">
    <text evidence="10">The sequence shown here is derived from an EMBL/GenBank/DDBJ whole genome shotgun (WGS) entry which is preliminary data.</text>
</comment>
<dbReference type="EMBL" id="SDPI01000001">
    <property type="protein sequence ID" value="TPH01956.1"/>
    <property type="molecule type" value="Genomic_DNA"/>
</dbReference>
<dbReference type="Pfam" id="PF02777">
    <property type="entry name" value="Sod_Fe_C"/>
    <property type="match status" value="1"/>
</dbReference>
<name>A0A502JRU0_HAEHA</name>
<evidence type="ECO:0000256" key="3">
    <source>
        <dbReference type="ARBA" id="ARBA00012682"/>
    </source>
</evidence>
<feature type="domain" description="Manganese/iron superoxide dismutase C-terminal" evidence="9">
    <location>
        <begin position="97"/>
        <end position="203"/>
    </location>
</feature>
<dbReference type="PANTHER" id="PTHR43595:SF2">
    <property type="entry name" value="SMALL RIBOSOMAL SUBUNIT PROTEIN MS42"/>
    <property type="match status" value="1"/>
</dbReference>
<dbReference type="EC" id="1.15.1.1" evidence="3 7"/>
<dbReference type="InterPro" id="IPR036324">
    <property type="entry name" value="Mn/Fe_SOD_N_sf"/>
</dbReference>
<evidence type="ECO:0000313" key="11">
    <source>
        <dbReference type="Proteomes" id="UP000318695"/>
    </source>
</evidence>
<comment type="similarity">
    <text evidence="1 7">Belongs to the iron/manganese superoxide dismutase family.</text>
</comment>
<keyword evidence="5 7" id="KW-0560">Oxidoreductase</keyword>
<dbReference type="PANTHER" id="PTHR43595">
    <property type="entry name" value="37S RIBOSOMAL PROTEIN S26, MITOCHONDRIAL"/>
    <property type="match status" value="1"/>
</dbReference>
<dbReference type="GO" id="GO:0004784">
    <property type="term" value="F:superoxide dismutase activity"/>
    <property type="evidence" value="ECO:0007669"/>
    <property type="project" value="UniProtKB-EC"/>
</dbReference>
<dbReference type="Proteomes" id="UP000318695">
    <property type="component" value="Unassembled WGS sequence"/>
</dbReference>
<evidence type="ECO:0000313" key="10">
    <source>
        <dbReference type="EMBL" id="TPH01956.1"/>
    </source>
</evidence>
<evidence type="ECO:0000259" key="8">
    <source>
        <dbReference type="Pfam" id="PF00081"/>
    </source>
</evidence>
<proteinExistence type="inferred from homology"/>
<feature type="binding site" evidence="6">
    <location>
        <position position="170"/>
    </location>
    <ligand>
        <name>Mn(2+)</name>
        <dbReference type="ChEBI" id="CHEBI:29035"/>
    </ligand>
</feature>
<comment type="function">
    <text evidence="7">Destroys radicals which are normally produced within the cells and which are toxic to biological systems.</text>
</comment>
<evidence type="ECO:0000256" key="7">
    <source>
        <dbReference type="RuleBase" id="RU000414"/>
    </source>
</evidence>
<dbReference type="PRINTS" id="PR01703">
    <property type="entry name" value="MNSODISMTASE"/>
</dbReference>
<dbReference type="InterPro" id="IPR019833">
    <property type="entry name" value="Mn/Fe_SOD_BS"/>
</dbReference>
<dbReference type="InterPro" id="IPR019832">
    <property type="entry name" value="Mn/Fe_SOD_C"/>
</dbReference>
<dbReference type="InterPro" id="IPR019831">
    <property type="entry name" value="Mn/Fe_SOD_N"/>
</dbReference>
<gene>
    <name evidence="10" type="ORF">EUX54_00860</name>
</gene>
<dbReference type="Gene3D" id="1.10.287.990">
    <property type="entry name" value="Fe,Mn superoxide dismutase (SOD) domain"/>
    <property type="match status" value="1"/>
</dbReference>
<dbReference type="GO" id="GO:0030145">
    <property type="term" value="F:manganese ion binding"/>
    <property type="evidence" value="ECO:0007669"/>
    <property type="project" value="UniProtKB-ARBA"/>
</dbReference>
<dbReference type="FunFam" id="3.55.40.20:FF:000001">
    <property type="entry name" value="Superoxide dismutase"/>
    <property type="match status" value="1"/>
</dbReference>
<dbReference type="FunFam" id="1.10.287.990:FF:000001">
    <property type="entry name" value="Superoxide dismutase"/>
    <property type="match status" value="1"/>
</dbReference>
<dbReference type="Pfam" id="PF00081">
    <property type="entry name" value="Sod_Fe_N"/>
    <property type="match status" value="1"/>
</dbReference>
<dbReference type="SUPFAM" id="SSF54719">
    <property type="entry name" value="Fe,Mn superoxide dismutase (SOD), C-terminal domain"/>
    <property type="match status" value="1"/>
</dbReference>
<evidence type="ECO:0000256" key="4">
    <source>
        <dbReference type="ARBA" id="ARBA00022723"/>
    </source>
</evidence>
<feature type="binding site" evidence="6">
    <location>
        <position position="83"/>
    </location>
    <ligand>
        <name>Mn(2+)</name>
        <dbReference type="ChEBI" id="CHEBI:29035"/>
    </ligand>
</feature>
<organism evidence="10 11">
    <name type="scientific">Haemophilus haemolyticus</name>
    <dbReference type="NCBI Taxonomy" id="726"/>
    <lineage>
        <taxon>Bacteria</taxon>
        <taxon>Pseudomonadati</taxon>
        <taxon>Pseudomonadota</taxon>
        <taxon>Gammaproteobacteria</taxon>
        <taxon>Pasteurellales</taxon>
        <taxon>Pasteurellaceae</taxon>
        <taxon>Haemophilus</taxon>
    </lineage>
</organism>
<evidence type="ECO:0000259" key="9">
    <source>
        <dbReference type="Pfam" id="PF02777"/>
    </source>
</evidence>
<dbReference type="RefSeq" id="WP_048953893.1">
    <property type="nucleotide sequence ID" value="NZ_SDPG01000012.1"/>
</dbReference>
<dbReference type="SUPFAM" id="SSF46609">
    <property type="entry name" value="Fe,Mn superoxide dismutase (SOD), N-terminal domain"/>
    <property type="match status" value="1"/>
</dbReference>
<reference evidence="10 11" key="1">
    <citation type="submission" date="2019-01" db="EMBL/GenBank/DDBJ databases">
        <title>Comparative genomic analysis identifies haemin-independent Haemophilus haemolyticus: a formal re-classification of Haemophilus intermedius.</title>
        <authorList>
            <person name="Harris T.M."/>
            <person name="Price E.P."/>
            <person name="Sarovich D.S."/>
            <person name="Norskov-Lauritsen N."/>
            <person name="Beissbarth J."/>
            <person name="Chang A.B."/>
            <person name="Smith-Vaughan H.C."/>
        </authorList>
    </citation>
    <scope>NUCLEOTIDE SEQUENCE [LARGE SCALE GENOMIC DNA]</scope>
    <source>
        <strain evidence="10 11">CCUG 30218</strain>
    </source>
</reference>
<evidence type="ECO:0000256" key="6">
    <source>
        <dbReference type="PIRSR" id="PIRSR000349-1"/>
    </source>
</evidence>
<dbReference type="PIRSF" id="PIRSF000349">
    <property type="entry name" value="SODismutase"/>
    <property type="match status" value="1"/>
</dbReference>
<accession>A0A502JRU0</accession>
<comment type="subunit">
    <text evidence="2">Homodimer.</text>
</comment>
<evidence type="ECO:0000256" key="1">
    <source>
        <dbReference type="ARBA" id="ARBA00008714"/>
    </source>
</evidence>
<feature type="binding site" evidence="6">
    <location>
        <position position="27"/>
    </location>
    <ligand>
        <name>Mn(2+)</name>
        <dbReference type="ChEBI" id="CHEBI:29035"/>
    </ligand>
</feature>
<dbReference type="PROSITE" id="PS00088">
    <property type="entry name" value="SOD_MN"/>
    <property type="match status" value="1"/>
</dbReference>
<feature type="domain" description="Manganese/iron superoxide dismutase N-terminal" evidence="8">
    <location>
        <begin position="3"/>
        <end position="90"/>
    </location>
</feature>
<comment type="catalytic activity">
    <reaction evidence="7">
        <text>2 superoxide + 2 H(+) = H2O2 + O2</text>
        <dbReference type="Rhea" id="RHEA:20696"/>
        <dbReference type="ChEBI" id="CHEBI:15378"/>
        <dbReference type="ChEBI" id="CHEBI:15379"/>
        <dbReference type="ChEBI" id="CHEBI:16240"/>
        <dbReference type="ChEBI" id="CHEBI:18421"/>
        <dbReference type="EC" id="1.15.1.1"/>
    </reaction>
</comment>
<dbReference type="InterPro" id="IPR036314">
    <property type="entry name" value="SOD_C_sf"/>
</dbReference>
<feature type="binding site" evidence="6">
    <location>
        <position position="174"/>
    </location>
    <ligand>
        <name>Mn(2+)</name>
        <dbReference type="ChEBI" id="CHEBI:29035"/>
    </ligand>
</feature>
<dbReference type="NCBIfam" id="NF008177">
    <property type="entry name" value="PRK10925.1"/>
    <property type="match status" value="1"/>
</dbReference>
<dbReference type="AlphaFoldDB" id="A0A502JRU0"/>
<sequence>MAYTLPELGYAYDALEPHFDAQTMEIHHSKHHQAYVNNANAALEGLPAELVEMCPGQLVSNLDKIPAEKRGALRNNAGGHTNHSLFWKSLKKGTTLQGTLKDAIERDFGSVETFKAEFEKAAATRFGSGWAWLVLTAEGKLAVVSTANQDNPLMGKEVAGCEGFPLLGLDVWEHAYYLKFQNRRPDYIKEFWNVVNWDFVAERFEQKTAHSECNCAK</sequence>
<protein>
    <recommendedName>
        <fullName evidence="3 7">Superoxide dismutase</fullName>
        <ecNumber evidence="3 7">1.15.1.1</ecNumber>
    </recommendedName>
</protein>
<dbReference type="Gene3D" id="3.55.40.20">
    <property type="entry name" value="Iron/manganese superoxide dismutase, C-terminal domain"/>
    <property type="match status" value="1"/>
</dbReference>
<dbReference type="InterPro" id="IPR001189">
    <property type="entry name" value="Mn/Fe_SOD"/>
</dbReference>
<evidence type="ECO:0000256" key="5">
    <source>
        <dbReference type="ARBA" id="ARBA00023002"/>
    </source>
</evidence>